<dbReference type="VEuPathDB" id="VectorBase:BGLB037861"/>
<evidence type="ECO:0000313" key="3">
    <source>
        <dbReference type="Proteomes" id="UP000076420"/>
    </source>
</evidence>
<dbReference type="EnsemblMetazoa" id="BGLB037861-RC">
    <property type="protein sequence ID" value="BGLB037861-PC"/>
    <property type="gene ID" value="BGLB037861"/>
</dbReference>
<keyword evidence="1" id="KW-0812">Transmembrane</keyword>
<dbReference type="AlphaFoldDB" id="A0A2C9M2S1"/>
<proteinExistence type="predicted"/>
<dbReference type="VEuPathDB" id="VectorBase:BGLAX_051441"/>
<keyword evidence="1" id="KW-0472">Membrane</keyword>
<evidence type="ECO:0000256" key="1">
    <source>
        <dbReference type="SAM" id="Phobius"/>
    </source>
</evidence>
<reference evidence="2" key="1">
    <citation type="submission" date="2020-05" db="UniProtKB">
        <authorList>
            <consortium name="EnsemblMetazoa"/>
        </authorList>
    </citation>
    <scope>IDENTIFICATION</scope>
    <source>
        <strain evidence="2">BB02</strain>
    </source>
</reference>
<dbReference type="Proteomes" id="UP000076420">
    <property type="component" value="Unassembled WGS sequence"/>
</dbReference>
<accession>A0A2C9M2S1</accession>
<evidence type="ECO:0008006" key="4">
    <source>
        <dbReference type="Google" id="ProtNLM"/>
    </source>
</evidence>
<dbReference type="OrthoDB" id="6071400at2759"/>
<dbReference type="InterPro" id="IPR036179">
    <property type="entry name" value="Ig-like_dom_sf"/>
</dbReference>
<protein>
    <recommendedName>
        <fullName evidence="4">Ig-like domain-containing protein</fullName>
    </recommendedName>
</protein>
<evidence type="ECO:0000313" key="2">
    <source>
        <dbReference type="EnsemblMetazoa" id="BGLB037861-PC"/>
    </source>
</evidence>
<name>A0A2C9M2S1_BIOGL</name>
<keyword evidence="1" id="KW-1133">Transmembrane helix</keyword>
<organism evidence="2 3">
    <name type="scientific">Biomphalaria glabrata</name>
    <name type="common">Bloodfluke planorb</name>
    <name type="synonym">Freshwater snail</name>
    <dbReference type="NCBI Taxonomy" id="6526"/>
    <lineage>
        <taxon>Eukaryota</taxon>
        <taxon>Metazoa</taxon>
        <taxon>Spiralia</taxon>
        <taxon>Lophotrochozoa</taxon>
        <taxon>Mollusca</taxon>
        <taxon>Gastropoda</taxon>
        <taxon>Heterobranchia</taxon>
        <taxon>Euthyneura</taxon>
        <taxon>Panpulmonata</taxon>
        <taxon>Hygrophila</taxon>
        <taxon>Lymnaeoidea</taxon>
        <taxon>Planorbidae</taxon>
        <taxon>Biomphalaria</taxon>
    </lineage>
</organism>
<dbReference type="SUPFAM" id="SSF48726">
    <property type="entry name" value="Immunoglobulin"/>
    <property type="match status" value="2"/>
</dbReference>
<gene>
    <name evidence="2" type="primary">106053794</name>
</gene>
<sequence>MYLNSWKRLISFLIIIAVFLIYSSLCLDENIQICNGHTRVRTLVLPLYSLATVSFCVLSPLPLEDVYFLNSKVKQLGNSEDGDVYVASKLVDHQSQYNITLNVRNITLANYMVYTVLLHDNSSHQLKLEVTFKRPGIQFTKDRTDGNVYENQHIKLLCERNSEFQETLSLFRMFDRKVLNTFKDKDKLVYEIASTKCQDMGRYTCETKHDKKFLDLEIFNCPPVACFDNMTSVYTSDVGLSTTIQFCVVAFPGLLNVVQLDGQDYALGSRYPNVAFHLTNEGLYHVINITITNVTADDLRVHYVSVATKHGRHNHTFKLQRTEPLRLLFINKRSLQCVSSQYPKSVTLYKYDQDQALMSKSDNAATEESLTLTHHLSSRDCNDIGTYLCVSGNFIDQKTSKTVDFRSGECPPIPCFNYNKKPELETHVNKSLVFHYCVIDQEGLLDRVLVNGTTVLADVMLWNREVNVLLLLKKMEMYHYLTFLFPHIQKSMFGVWNVTITSNSTRTLELFLHIIEKQDGNTNSYSTTVLAITITLAILLALVIGFGVWFNFFKGTSRSFKILQSSTTSSRITLDKL</sequence>
<feature type="transmembrane region" description="Helical" evidence="1">
    <location>
        <begin position="529"/>
        <end position="553"/>
    </location>
</feature>